<organism evidence="2 3">
    <name type="scientific">Boletus edulis BED1</name>
    <dbReference type="NCBI Taxonomy" id="1328754"/>
    <lineage>
        <taxon>Eukaryota</taxon>
        <taxon>Fungi</taxon>
        <taxon>Dikarya</taxon>
        <taxon>Basidiomycota</taxon>
        <taxon>Agaricomycotina</taxon>
        <taxon>Agaricomycetes</taxon>
        <taxon>Agaricomycetidae</taxon>
        <taxon>Boletales</taxon>
        <taxon>Boletineae</taxon>
        <taxon>Boletaceae</taxon>
        <taxon>Boletoideae</taxon>
        <taxon>Boletus</taxon>
    </lineage>
</organism>
<dbReference type="AlphaFoldDB" id="A0AAD4BX86"/>
<dbReference type="EMBL" id="WHUW01000009">
    <property type="protein sequence ID" value="KAF8442377.1"/>
    <property type="molecule type" value="Genomic_DNA"/>
</dbReference>
<reference evidence="2" key="2">
    <citation type="journal article" date="2020" name="Nat. Commun.">
        <title>Large-scale genome sequencing of mycorrhizal fungi provides insights into the early evolution of symbiotic traits.</title>
        <authorList>
            <person name="Miyauchi S."/>
            <person name="Kiss E."/>
            <person name="Kuo A."/>
            <person name="Drula E."/>
            <person name="Kohler A."/>
            <person name="Sanchez-Garcia M."/>
            <person name="Morin E."/>
            <person name="Andreopoulos B."/>
            <person name="Barry K.W."/>
            <person name="Bonito G."/>
            <person name="Buee M."/>
            <person name="Carver A."/>
            <person name="Chen C."/>
            <person name="Cichocki N."/>
            <person name="Clum A."/>
            <person name="Culley D."/>
            <person name="Crous P.W."/>
            <person name="Fauchery L."/>
            <person name="Girlanda M."/>
            <person name="Hayes R.D."/>
            <person name="Keri Z."/>
            <person name="LaButti K."/>
            <person name="Lipzen A."/>
            <person name="Lombard V."/>
            <person name="Magnuson J."/>
            <person name="Maillard F."/>
            <person name="Murat C."/>
            <person name="Nolan M."/>
            <person name="Ohm R.A."/>
            <person name="Pangilinan J."/>
            <person name="Pereira M.F."/>
            <person name="Perotto S."/>
            <person name="Peter M."/>
            <person name="Pfister S."/>
            <person name="Riley R."/>
            <person name="Sitrit Y."/>
            <person name="Stielow J.B."/>
            <person name="Szollosi G."/>
            <person name="Zifcakova L."/>
            <person name="Stursova M."/>
            <person name="Spatafora J.W."/>
            <person name="Tedersoo L."/>
            <person name="Vaario L.M."/>
            <person name="Yamada A."/>
            <person name="Yan M."/>
            <person name="Wang P."/>
            <person name="Xu J."/>
            <person name="Bruns T."/>
            <person name="Baldrian P."/>
            <person name="Vilgalys R."/>
            <person name="Dunand C."/>
            <person name="Henrissat B."/>
            <person name="Grigoriev I.V."/>
            <person name="Hibbett D."/>
            <person name="Nagy L.G."/>
            <person name="Martin F.M."/>
        </authorList>
    </citation>
    <scope>NUCLEOTIDE SEQUENCE</scope>
    <source>
        <strain evidence="2">BED1</strain>
    </source>
</reference>
<feature type="compositionally biased region" description="Polar residues" evidence="1">
    <location>
        <begin position="41"/>
        <end position="54"/>
    </location>
</feature>
<proteinExistence type="predicted"/>
<feature type="compositionally biased region" description="Polar residues" evidence="1">
    <location>
        <begin position="138"/>
        <end position="162"/>
    </location>
</feature>
<feature type="compositionally biased region" description="Basic and acidic residues" evidence="1">
    <location>
        <begin position="210"/>
        <end position="226"/>
    </location>
</feature>
<feature type="compositionally biased region" description="Polar residues" evidence="1">
    <location>
        <begin position="25"/>
        <end position="34"/>
    </location>
</feature>
<accession>A0AAD4BX86</accession>
<evidence type="ECO:0000256" key="1">
    <source>
        <dbReference type="SAM" id="MobiDB-lite"/>
    </source>
</evidence>
<reference evidence="2" key="1">
    <citation type="submission" date="2019-10" db="EMBL/GenBank/DDBJ databases">
        <authorList>
            <consortium name="DOE Joint Genome Institute"/>
            <person name="Kuo A."/>
            <person name="Miyauchi S."/>
            <person name="Kiss E."/>
            <person name="Drula E."/>
            <person name="Kohler A."/>
            <person name="Sanchez-Garcia M."/>
            <person name="Andreopoulos B."/>
            <person name="Barry K.W."/>
            <person name="Bonito G."/>
            <person name="Buee M."/>
            <person name="Carver A."/>
            <person name="Chen C."/>
            <person name="Cichocki N."/>
            <person name="Clum A."/>
            <person name="Culley D."/>
            <person name="Crous P.W."/>
            <person name="Fauchery L."/>
            <person name="Girlanda M."/>
            <person name="Hayes R."/>
            <person name="Keri Z."/>
            <person name="LaButti K."/>
            <person name="Lipzen A."/>
            <person name="Lombard V."/>
            <person name="Magnuson J."/>
            <person name="Maillard F."/>
            <person name="Morin E."/>
            <person name="Murat C."/>
            <person name="Nolan M."/>
            <person name="Ohm R."/>
            <person name="Pangilinan J."/>
            <person name="Pereira M."/>
            <person name="Perotto S."/>
            <person name="Peter M."/>
            <person name="Riley R."/>
            <person name="Sitrit Y."/>
            <person name="Stielow B."/>
            <person name="Szollosi G."/>
            <person name="Zifcakova L."/>
            <person name="Stursova M."/>
            <person name="Spatafora J.W."/>
            <person name="Tedersoo L."/>
            <person name="Vaario L.-M."/>
            <person name="Yamada A."/>
            <person name="Yan M."/>
            <person name="Wang P."/>
            <person name="Xu J."/>
            <person name="Bruns T."/>
            <person name="Baldrian P."/>
            <person name="Vilgalys R."/>
            <person name="Henrissat B."/>
            <person name="Grigoriev I.V."/>
            <person name="Hibbett D."/>
            <person name="Nagy L.G."/>
            <person name="Martin F.M."/>
        </authorList>
    </citation>
    <scope>NUCLEOTIDE SEQUENCE</scope>
    <source>
        <strain evidence="2">BED1</strain>
    </source>
</reference>
<comment type="caution">
    <text evidence="2">The sequence shown here is derived from an EMBL/GenBank/DDBJ whole genome shotgun (WGS) entry which is preliminary data.</text>
</comment>
<feature type="region of interest" description="Disordered" evidence="1">
    <location>
        <begin position="1"/>
        <end position="55"/>
    </location>
</feature>
<evidence type="ECO:0000313" key="3">
    <source>
        <dbReference type="Proteomes" id="UP001194468"/>
    </source>
</evidence>
<feature type="compositionally biased region" description="Polar residues" evidence="1">
    <location>
        <begin position="239"/>
        <end position="248"/>
    </location>
</feature>
<evidence type="ECO:0000313" key="2">
    <source>
        <dbReference type="EMBL" id="KAF8442377.1"/>
    </source>
</evidence>
<name>A0AAD4BX86_BOLED</name>
<dbReference type="Gene3D" id="3.10.450.50">
    <property type="match status" value="1"/>
</dbReference>
<feature type="region of interest" description="Disordered" evidence="1">
    <location>
        <begin position="138"/>
        <end position="273"/>
    </location>
</feature>
<dbReference type="Proteomes" id="UP001194468">
    <property type="component" value="Unassembled WGS sequence"/>
</dbReference>
<keyword evidence="3" id="KW-1185">Reference proteome</keyword>
<sequence length="426" mass="47036">MVRPGPLSRPSKRNRAGVDEPDLTSCHSPSPSTQVKDERSPSPTQKRLVTSGTKRFTPIPNDCLPSCTDYKQNRSKWVERCVKELEALNLVPERKLFRDDGLVIDWRSHVPVRSDTLKPDPQDLAAIIMLTHRSNAQWHQSATTSTQECPTVSPPSSGDTPNPESPSKKILPAPPRPSSRRRNNPSQLIPVDAPPSGPGSSSPCPTKPRLSRELERESHSPSRDRVSSASDRVPLLPDISSQHSQTGLPSRPASRACEQSIAPDPPSAAEEEMSEMTLDYLRRYVQTYESDRASLASAYASNASFAYRVHHIVQNISERSSSVWAASPNCFSSGSKRTRLDIATTLLTPPSLHVNAQSSSVAQMEYDMFYLGAKLGMFLVCRVVDSTKTVVHNFILQRKEADVEDAVIEGVWPLMATAHQILVFQT</sequence>
<gene>
    <name evidence="2" type="ORF">L210DRAFT_886025</name>
</gene>
<evidence type="ECO:0008006" key="4">
    <source>
        <dbReference type="Google" id="ProtNLM"/>
    </source>
</evidence>
<protein>
    <recommendedName>
        <fullName evidence="4">NTF2 domain-containing protein</fullName>
    </recommendedName>
</protein>